<evidence type="ECO:0000313" key="2">
    <source>
        <dbReference type="EMBL" id="MBA9027624.1"/>
    </source>
</evidence>
<keyword evidence="3" id="KW-1185">Reference proteome</keyword>
<dbReference type="InterPro" id="IPR010572">
    <property type="entry name" value="Tail_dom"/>
</dbReference>
<protein>
    <recommendedName>
        <fullName evidence="1">Tail spike domain-containing protein</fullName>
    </recommendedName>
</protein>
<dbReference type="EMBL" id="JACJHX010000008">
    <property type="protein sequence ID" value="MBA9027624.1"/>
    <property type="molecule type" value="Genomic_DNA"/>
</dbReference>
<dbReference type="Proteomes" id="UP000626697">
    <property type="component" value="Unassembled WGS sequence"/>
</dbReference>
<gene>
    <name evidence="2" type="ORF">HNP81_002914</name>
</gene>
<evidence type="ECO:0000313" key="3">
    <source>
        <dbReference type="Proteomes" id="UP000626697"/>
    </source>
</evidence>
<evidence type="ECO:0000259" key="1">
    <source>
        <dbReference type="Pfam" id="PF06605"/>
    </source>
</evidence>
<accession>A0ABR6CRN5</accession>
<proteinExistence type="predicted"/>
<comment type="caution">
    <text evidence="2">The sequence shown here is derived from an EMBL/GenBank/DDBJ whole genome shotgun (WGS) entry which is preliminary data.</text>
</comment>
<reference evidence="2 3" key="1">
    <citation type="submission" date="2020-08" db="EMBL/GenBank/DDBJ databases">
        <title>Genomic Encyclopedia of Type Strains, Phase IV (KMG-IV): sequencing the most valuable type-strain genomes for metagenomic binning, comparative biology and taxonomic classification.</title>
        <authorList>
            <person name="Goeker M."/>
        </authorList>
    </citation>
    <scope>NUCLEOTIDE SEQUENCE [LARGE SCALE GENOMIC DNA]</scope>
    <source>
        <strain evidence="2 3">DSM 105481</strain>
    </source>
</reference>
<name>A0ABR6CRN5_9BACI</name>
<feature type="domain" description="Tail spike" evidence="1">
    <location>
        <begin position="19"/>
        <end position="70"/>
    </location>
</feature>
<organism evidence="2 3">
    <name type="scientific">Peribacillus huizhouensis</name>
    <dbReference type="NCBI Taxonomy" id="1501239"/>
    <lineage>
        <taxon>Bacteria</taxon>
        <taxon>Bacillati</taxon>
        <taxon>Bacillota</taxon>
        <taxon>Bacilli</taxon>
        <taxon>Bacillales</taxon>
        <taxon>Bacillaceae</taxon>
        <taxon>Peribacillus</taxon>
    </lineage>
</organism>
<dbReference type="Pfam" id="PF06605">
    <property type="entry name" value="Prophage_tail"/>
    <property type="match status" value="1"/>
</dbReference>
<sequence>MNDVLEIRFELEVTQLGFDVGLGDLQWTIYEPMNIDFKTRVIARKWYPFSNKSPVVTLGNKKRNYTDVLTVARIEIDENKKEYRSKFEQTNENINMQVET</sequence>